<evidence type="ECO:0000313" key="2">
    <source>
        <dbReference type="EMBL" id="SUZ63381.1"/>
    </source>
</evidence>
<organism evidence="2">
    <name type="scientific">marine metagenome</name>
    <dbReference type="NCBI Taxonomy" id="408172"/>
    <lineage>
        <taxon>unclassified sequences</taxon>
        <taxon>metagenomes</taxon>
        <taxon>ecological metagenomes</taxon>
    </lineage>
</organism>
<dbReference type="EMBL" id="UINC01000915">
    <property type="protein sequence ID" value="SUZ63381.1"/>
    <property type="molecule type" value="Genomic_DNA"/>
</dbReference>
<gene>
    <name evidence="2" type="ORF">METZ01_LOCUS16235</name>
</gene>
<dbReference type="Pfam" id="PF12146">
    <property type="entry name" value="Hydrolase_4"/>
    <property type="match status" value="1"/>
</dbReference>
<name>A0A381P8X5_9ZZZZ</name>
<reference evidence="2" key="1">
    <citation type="submission" date="2018-05" db="EMBL/GenBank/DDBJ databases">
        <authorList>
            <person name="Lanie J.A."/>
            <person name="Ng W.-L."/>
            <person name="Kazmierczak K.M."/>
            <person name="Andrzejewski T.M."/>
            <person name="Davidsen T.M."/>
            <person name="Wayne K.J."/>
            <person name="Tettelin H."/>
            <person name="Glass J.I."/>
            <person name="Rusch D."/>
            <person name="Podicherti R."/>
            <person name="Tsui H.-C.T."/>
            <person name="Winkler M.E."/>
        </authorList>
    </citation>
    <scope>NUCLEOTIDE SEQUENCE</scope>
</reference>
<evidence type="ECO:0000259" key="1">
    <source>
        <dbReference type="Pfam" id="PF12146"/>
    </source>
</evidence>
<accession>A0A381P8X5</accession>
<dbReference type="PANTHER" id="PTHR11614">
    <property type="entry name" value="PHOSPHOLIPASE-RELATED"/>
    <property type="match status" value="1"/>
</dbReference>
<dbReference type="SUPFAM" id="SSF53474">
    <property type="entry name" value="alpha/beta-Hydrolases"/>
    <property type="match status" value="1"/>
</dbReference>
<dbReference type="InterPro" id="IPR022742">
    <property type="entry name" value="Hydrolase_4"/>
</dbReference>
<dbReference type="InterPro" id="IPR051044">
    <property type="entry name" value="MAG_DAG_Lipase"/>
</dbReference>
<protein>
    <recommendedName>
        <fullName evidence="1">Serine aminopeptidase S33 domain-containing protein</fullName>
    </recommendedName>
</protein>
<dbReference type="Gene3D" id="3.40.50.1820">
    <property type="entry name" value="alpha/beta hydrolase"/>
    <property type="match status" value="1"/>
</dbReference>
<sequence length="311" mass="35234">MPNVVDFQKVTLSSRQNDNHVIPIYSWSPSGKAKAIIQILHGLGEHALRYHQVAKKFTENGYSVIIHNQRGHGETISPSDLGHFSDTLGWEKLISDCRTVQKYSLEQSPQIPLILLGHSMGSYIAQSFVMRHPKDTNALILSASTWPQKKKLKLITILAKFEIWRRGIRTKSALLNKLGFSDFNKNFSPNRTDFDWLSRDEQIVDDYMTDPLCGFQSSNQLWLDLINGLIEISHKDSLKKIPSSLPILITGGELDPVGGSAGLKKLTANYQQTNHNQVTLKIYSQARHEILNEINKAEVMENILSWISKYI</sequence>
<feature type="domain" description="Serine aminopeptidase S33" evidence="1">
    <location>
        <begin position="32"/>
        <end position="294"/>
    </location>
</feature>
<dbReference type="InterPro" id="IPR029058">
    <property type="entry name" value="AB_hydrolase_fold"/>
</dbReference>
<proteinExistence type="predicted"/>
<dbReference type="AlphaFoldDB" id="A0A381P8X5"/>